<dbReference type="PROSITE" id="PS01124">
    <property type="entry name" value="HTH_ARAC_FAMILY_2"/>
    <property type="match status" value="1"/>
</dbReference>
<dbReference type="InterPro" id="IPR020449">
    <property type="entry name" value="Tscrpt_reg_AraC-type_HTH"/>
</dbReference>
<dbReference type="InterPro" id="IPR051353">
    <property type="entry name" value="Tobamovirus_resist_UPF0261"/>
</dbReference>
<dbReference type="Gene3D" id="3.20.20.70">
    <property type="entry name" value="Aldolase class I"/>
    <property type="match status" value="1"/>
</dbReference>
<dbReference type="InterPro" id="IPR018062">
    <property type="entry name" value="HTH_AraC-typ_CS"/>
</dbReference>
<reference evidence="5" key="1">
    <citation type="submission" date="2019-09" db="EMBL/GenBank/DDBJ databases">
        <title>In-depth cultivation of the pig gut microbiome towards novel bacterial diversity and tailored functional studies.</title>
        <authorList>
            <person name="Wylensek D."/>
            <person name="Hitch T.C.A."/>
            <person name="Clavel T."/>
        </authorList>
    </citation>
    <scope>NUCLEOTIDE SEQUENCE</scope>
    <source>
        <strain evidence="5">RF-744-FAT-WT-3</strain>
    </source>
</reference>
<name>A0A6A8MCZ0_9FIRM</name>
<dbReference type="SUPFAM" id="SSF51621">
    <property type="entry name" value="Phosphoenolpyruvate/pyruvate domain"/>
    <property type="match status" value="1"/>
</dbReference>
<keyword evidence="2" id="KW-0238">DNA-binding</keyword>
<evidence type="ECO:0000256" key="1">
    <source>
        <dbReference type="ARBA" id="ARBA00023015"/>
    </source>
</evidence>
<dbReference type="PRINTS" id="PR00032">
    <property type="entry name" value="HTHARAC"/>
</dbReference>
<dbReference type="GO" id="GO:0043565">
    <property type="term" value="F:sequence-specific DNA binding"/>
    <property type="evidence" value="ECO:0007669"/>
    <property type="project" value="InterPro"/>
</dbReference>
<evidence type="ECO:0000313" key="5">
    <source>
        <dbReference type="EMBL" id="MST69567.1"/>
    </source>
</evidence>
<keyword evidence="1" id="KW-0805">Transcription regulation</keyword>
<proteinExistence type="predicted"/>
<sequence>MSKQNKSNTRNNIVNRLQMEIEINGHIIGVAAGSGMTTRYSVKGGADFILALSAGKFRQTGRPSMASYLAYANSNDMVMDFATRELLTLMESTPILFGINATDPMIELPEYIEEIRKSGLSGVVNFPTVGLIDGRFRQALEAEGISYDGEVEAIRIASEKGMFTLAFVFDEEQAEKMIDAGADIICAHLGWTTGGALGAKKASSIKAACRSADRIFQICLEKAPDKIRMIYGGPVKTPADAEYFYKNTSCQGFIGGSSFERIPSEKAILQTTRSFKHPDDVENANSLKSVLEGKPAESEYAEYIQEYISLHYHQTITLNGMAGILHVSPPYLGSVFKKKTGCSFTEYLITFRMNKACSMLANERLSISEIARDTGYSDPAHFSRIFKKYKGMSPRVYRGALAAKKV</sequence>
<dbReference type="GO" id="GO:0003824">
    <property type="term" value="F:catalytic activity"/>
    <property type="evidence" value="ECO:0007669"/>
    <property type="project" value="InterPro"/>
</dbReference>
<evidence type="ECO:0000256" key="3">
    <source>
        <dbReference type="ARBA" id="ARBA00023163"/>
    </source>
</evidence>
<dbReference type="InterPro" id="IPR009057">
    <property type="entry name" value="Homeodomain-like_sf"/>
</dbReference>
<keyword evidence="3" id="KW-0804">Transcription</keyword>
<dbReference type="PANTHER" id="PTHR31862:SF1">
    <property type="entry name" value="UPF0261 DOMAIN PROTEIN (AFU_ORTHOLOGUE AFUA_1G10120)"/>
    <property type="match status" value="1"/>
</dbReference>
<dbReference type="AlphaFoldDB" id="A0A6A8MCZ0"/>
<feature type="domain" description="HTH araC/xylS-type" evidence="4">
    <location>
        <begin position="302"/>
        <end position="400"/>
    </location>
</feature>
<dbReference type="GO" id="GO:0003700">
    <property type="term" value="F:DNA-binding transcription factor activity"/>
    <property type="evidence" value="ECO:0007669"/>
    <property type="project" value="InterPro"/>
</dbReference>
<evidence type="ECO:0000256" key="2">
    <source>
        <dbReference type="ARBA" id="ARBA00023125"/>
    </source>
</evidence>
<comment type="caution">
    <text evidence="5">The sequence shown here is derived from an EMBL/GenBank/DDBJ whole genome shotgun (WGS) entry which is preliminary data.</text>
</comment>
<dbReference type="InterPro" id="IPR009215">
    <property type="entry name" value="TIM-br_IGPS-like"/>
</dbReference>
<dbReference type="InterPro" id="IPR018060">
    <property type="entry name" value="HTH_AraC"/>
</dbReference>
<dbReference type="InterPro" id="IPR015813">
    <property type="entry name" value="Pyrv/PenolPyrv_kinase-like_dom"/>
</dbReference>
<dbReference type="PANTHER" id="PTHR31862">
    <property type="entry name" value="UPF0261 DOMAIN PROTEIN (AFU_ORTHOLOGUE AFUA_1G10120)"/>
    <property type="match status" value="1"/>
</dbReference>
<gene>
    <name evidence="5" type="ORF">FYJ66_08225</name>
</gene>
<organism evidence="5">
    <name type="scientific">Baileyella intestinalis</name>
    <dbReference type="NCBI Taxonomy" id="2606709"/>
    <lineage>
        <taxon>Bacteria</taxon>
        <taxon>Bacillati</taxon>
        <taxon>Bacillota</taxon>
        <taxon>Clostridia</taxon>
        <taxon>Peptostreptococcales</taxon>
        <taxon>Anaerovoracaceae</taxon>
        <taxon>Baileyella</taxon>
    </lineage>
</organism>
<dbReference type="Pfam" id="PF09370">
    <property type="entry name" value="PEP_hydrolase"/>
    <property type="match status" value="1"/>
</dbReference>
<dbReference type="SMART" id="SM00342">
    <property type="entry name" value="HTH_ARAC"/>
    <property type="match status" value="1"/>
</dbReference>
<dbReference type="InterPro" id="IPR013785">
    <property type="entry name" value="Aldolase_TIM"/>
</dbReference>
<dbReference type="Gene3D" id="1.10.10.60">
    <property type="entry name" value="Homeodomain-like"/>
    <property type="match status" value="2"/>
</dbReference>
<dbReference type="PROSITE" id="PS00041">
    <property type="entry name" value="HTH_ARAC_FAMILY_1"/>
    <property type="match status" value="1"/>
</dbReference>
<protein>
    <submittedName>
        <fullName evidence="5">Helix-turn-helix domain-containing protein</fullName>
    </submittedName>
</protein>
<dbReference type="EMBL" id="VUNB01000006">
    <property type="protein sequence ID" value="MST69567.1"/>
    <property type="molecule type" value="Genomic_DNA"/>
</dbReference>
<dbReference type="RefSeq" id="WP_154573036.1">
    <property type="nucleotide sequence ID" value="NZ_VUNB01000006.1"/>
</dbReference>
<dbReference type="Pfam" id="PF12833">
    <property type="entry name" value="HTH_18"/>
    <property type="match status" value="1"/>
</dbReference>
<evidence type="ECO:0000259" key="4">
    <source>
        <dbReference type="PROSITE" id="PS01124"/>
    </source>
</evidence>
<dbReference type="SUPFAM" id="SSF46689">
    <property type="entry name" value="Homeodomain-like"/>
    <property type="match status" value="2"/>
</dbReference>
<accession>A0A6A8MCZ0</accession>